<evidence type="ECO:0000313" key="3">
    <source>
        <dbReference type="Proteomes" id="UP000190539"/>
    </source>
</evidence>
<evidence type="ECO:0000256" key="1">
    <source>
        <dbReference type="SAM" id="MobiDB-lite"/>
    </source>
</evidence>
<organism evidence="2 3">
    <name type="scientific">Streptomyces tsukubensis</name>
    <dbReference type="NCBI Taxonomy" id="83656"/>
    <lineage>
        <taxon>Bacteria</taxon>
        <taxon>Bacillati</taxon>
        <taxon>Actinomycetota</taxon>
        <taxon>Actinomycetes</taxon>
        <taxon>Kitasatosporales</taxon>
        <taxon>Streptomycetaceae</taxon>
        <taxon>Streptomyces</taxon>
    </lineage>
</organism>
<evidence type="ECO:0000313" key="2">
    <source>
        <dbReference type="EMBL" id="OON72451.1"/>
    </source>
</evidence>
<dbReference type="STRING" id="83656.B1H18_29925"/>
<dbReference type="Proteomes" id="UP000190539">
    <property type="component" value="Unassembled WGS sequence"/>
</dbReference>
<feature type="region of interest" description="Disordered" evidence="1">
    <location>
        <begin position="1"/>
        <end position="79"/>
    </location>
</feature>
<reference evidence="2 3" key="1">
    <citation type="submission" date="2017-02" db="EMBL/GenBank/DDBJ databases">
        <title>Draft Genome Sequence of Streptomyces tsukubaensis F601, a Producer of the immunosuppressant tacrolimus FK506.</title>
        <authorList>
            <person name="Zong G."/>
            <person name="Zhong C."/>
            <person name="Fu J."/>
            <person name="Qin R."/>
            <person name="Cao G."/>
        </authorList>
    </citation>
    <scope>NUCLEOTIDE SEQUENCE [LARGE SCALE GENOMIC DNA]</scope>
    <source>
        <strain evidence="2 3">F601</strain>
    </source>
</reference>
<proteinExistence type="predicted"/>
<sequence length="79" mass="8409">MDPTGLDTNGNPCWFTAEHPGGPHSSVADGSLGSRPDGSGPSVLDAEHRQVRILPNPFSERGRGINREKGGVLRSAYRL</sequence>
<name>A0A1V4A174_9ACTN</name>
<comment type="caution">
    <text evidence="2">The sequence shown here is derived from an EMBL/GenBank/DDBJ whole genome shotgun (WGS) entry which is preliminary data.</text>
</comment>
<feature type="compositionally biased region" description="Basic and acidic residues" evidence="1">
    <location>
        <begin position="60"/>
        <end position="71"/>
    </location>
</feature>
<dbReference type="AlphaFoldDB" id="A0A1V4A174"/>
<keyword evidence="3" id="KW-1185">Reference proteome</keyword>
<accession>A0A1V4A174</accession>
<feature type="compositionally biased region" description="Polar residues" evidence="1">
    <location>
        <begin position="1"/>
        <end position="11"/>
    </location>
</feature>
<protein>
    <submittedName>
        <fullName evidence="2">Uncharacterized protein</fullName>
    </submittedName>
</protein>
<dbReference type="RefSeq" id="WP_077973417.1">
    <property type="nucleotide sequence ID" value="NZ_CP045178.1"/>
</dbReference>
<gene>
    <name evidence="2" type="ORF">B1H18_29925</name>
</gene>
<dbReference type="EMBL" id="MVFC01000038">
    <property type="protein sequence ID" value="OON72451.1"/>
    <property type="molecule type" value="Genomic_DNA"/>
</dbReference>